<dbReference type="SUPFAM" id="SSF53623">
    <property type="entry name" value="MurD-like peptide ligases, catalytic domain"/>
    <property type="match status" value="1"/>
</dbReference>
<evidence type="ECO:0000313" key="9">
    <source>
        <dbReference type="EMBL" id="TCV09623.1"/>
    </source>
</evidence>
<evidence type="ECO:0000256" key="2">
    <source>
        <dbReference type="ARBA" id="ARBA00001933"/>
    </source>
</evidence>
<dbReference type="RefSeq" id="WP_132778526.1">
    <property type="nucleotide sequence ID" value="NZ_SMBZ01000041.1"/>
</dbReference>
<dbReference type="FunFam" id="3.20.20.10:FF:000002">
    <property type="entry name" value="Alanine racemase"/>
    <property type="match status" value="1"/>
</dbReference>
<evidence type="ECO:0000256" key="6">
    <source>
        <dbReference type="PIRSR" id="PIRSR600821-50"/>
    </source>
</evidence>
<organism evidence="9 10">
    <name type="scientific">Sphingobacterium alimentarium</name>
    <dbReference type="NCBI Taxonomy" id="797292"/>
    <lineage>
        <taxon>Bacteria</taxon>
        <taxon>Pseudomonadati</taxon>
        <taxon>Bacteroidota</taxon>
        <taxon>Sphingobacteriia</taxon>
        <taxon>Sphingobacteriales</taxon>
        <taxon>Sphingobacteriaceae</taxon>
        <taxon>Sphingobacterium</taxon>
    </lineage>
</organism>
<dbReference type="NCBIfam" id="NF008897">
    <property type="entry name" value="PRK11930.1"/>
    <property type="match status" value="1"/>
</dbReference>
<dbReference type="InterPro" id="IPR036615">
    <property type="entry name" value="Mur_ligase_C_dom_sf"/>
</dbReference>
<reference evidence="9 10" key="1">
    <citation type="submission" date="2019-03" db="EMBL/GenBank/DDBJ databases">
        <title>Genomic Encyclopedia of Type Strains, Phase IV (KMG-IV): sequencing the most valuable type-strain genomes for metagenomic binning, comparative biology and taxonomic classification.</title>
        <authorList>
            <person name="Goeker M."/>
        </authorList>
    </citation>
    <scope>NUCLEOTIDE SEQUENCE [LARGE SCALE GENOMIC DNA]</scope>
    <source>
        <strain evidence="9 10">DSM 22362</strain>
    </source>
</reference>
<gene>
    <name evidence="9" type="ORF">EDC17_104133</name>
</gene>
<dbReference type="SUPFAM" id="SSF50621">
    <property type="entry name" value="Alanine racemase C-terminal domain-like"/>
    <property type="match status" value="1"/>
</dbReference>
<dbReference type="GO" id="GO:0016881">
    <property type="term" value="F:acid-amino acid ligase activity"/>
    <property type="evidence" value="ECO:0007669"/>
    <property type="project" value="InterPro"/>
</dbReference>
<feature type="domain" description="Alanine racemase C-terminal" evidence="8">
    <location>
        <begin position="686"/>
        <end position="807"/>
    </location>
</feature>
<evidence type="ECO:0000259" key="8">
    <source>
        <dbReference type="SMART" id="SM01005"/>
    </source>
</evidence>
<dbReference type="PRINTS" id="PR00992">
    <property type="entry name" value="ALARACEMASE"/>
</dbReference>
<comment type="pathway">
    <text evidence="5">Amino-acid biosynthesis; D-alanine biosynthesis; D-alanine from L-alanine: step 1/1.</text>
</comment>
<dbReference type="Gene3D" id="2.40.37.10">
    <property type="entry name" value="Lyase, Ornithine Decarboxylase, Chain A, domain 1"/>
    <property type="match status" value="1"/>
</dbReference>
<dbReference type="InterPro" id="IPR001608">
    <property type="entry name" value="Ala_racemase_N"/>
</dbReference>
<dbReference type="Pfam" id="PF01168">
    <property type="entry name" value="Ala_racemase_N"/>
    <property type="match status" value="1"/>
</dbReference>
<dbReference type="UniPathway" id="UPA00042">
    <property type="reaction ID" value="UER00497"/>
</dbReference>
<evidence type="ECO:0000256" key="4">
    <source>
        <dbReference type="ARBA" id="ARBA00023235"/>
    </source>
</evidence>
<dbReference type="Pfam" id="PF00842">
    <property type="entry name" value="Ala_racemase_C"/>
    <property type="match status" value="1"/>
</dbReference>
<dbReference type="OrthoDB" id="9801978at2"/>
<dbReference type="CDD" id="cd00430">
    <property type="entry name" value="PLPDE_III_AR"/>
    <property type="match status" value="1"/>
</dbReference>
<dbReference type="InterPro" id="IPR013221">
    <property type="entry name" value="Mur_ligase_cen"/>
</dbReference>
<evidence type="ECO:0000256" key="7">
    <source>
        <dbReference type="PIRSR" id="PIRSR600821-52"/>
    </source>
</evidence>
<evidence type="ECO:0000256" key="1">
    <source>
        <dbReference type="ARBA" id="ARBA00000316"/>
    </source>
</evidence>
<dbReference type="InterPro" id="IPR029066">
    <property type="entry name" value="PLP-binding_barrel"/>
</dbReference>
<comment type="similarity">
    <text evidence="5">Belongs to the alanine racemase family.</text>
</comment>
<evidence type="ECO:0000256" key="5">
    <source>
        <dbReference type="HAMAP-Rule" id="MF_01201"/>
    </source>
</evidence>
<dbReference type="InterPro" id="IPR011079">
    <property type="entry name" value="Ala_racemase_C"/>
</dbReference>
<dbReference type="EC" id="5.1.1.1" evidence="5"/>
<feature type="binding site" evidence="5 7">
    <location>
        <position position="756"/>
    </location>
    <ligand>
        <name>substrate</name>
    </ligand>
</feature>
<feature type="active site" description="Proton acceptor; specific for D-alanine" evidence="5">
    <location>
        <position position="483"/>
    </location>
</feature>
<comment type="function">
    <text evidence="5">Catalyzes the interconversion of L-alanine and D-alanine. May also act on other amino acids.</text>
</comment>
<dbReference type="InterPro" id="IPR035911">
    <property type="entry name" value="MurE/MurF_N"/>
</dbReference>
<dbReference type="GO" id="GO:0005524">
    <property type="term" value="F:ATP binding"/>
    <property type="evidence" value="ECO:0007669"/>
    <property type="project" value="InterPro"/>
</dbReference>
<dbReference type="PANTHER" id="PTHR30511">
    <property type="entry name" value="ALANINE RACEMASE"/>
    <property type="match status" value="1"/>
</dbReference>
<dbReference type="InterPro" id="IPR009006">
    <property type="entry name" value="Ala_racemase/Decarboxylase_C"/>
</dbReference>
<dbReference type="SUPFAM" id="SSF51419">
    <property type="entry name" value="PLP-binding barrel"/>
    <property type="match status" value="1"/>
</dbReference>
<accession>A0A4R3VXE0</accession>
<name>A0A4R3VXE0_9SPHI</name>
<evidence type="ECO:0000256" key="3">
    <source>
        <dbReference type="ARBA" id="ARBA00022898"/>
    </source>
</evidence>
<dbReference type="PANTHER" id="PTHR30511:SF0">
    <property type="entry name" value="ALANINE RACEMASE, CATABOLIC-RELATED"/>
    <property type="match status" value="1"/>
</dbReference>
<sequence length="809" mass="91894">MYEITQIIDFLNPIQSHVVNPSSSIDSLAYDSRKLHAGQRGLFFALKGQQDGHKYVADAYRKGVRNFVLSDLNFNISAYTEANFIWVKDTVRALQHVAAMHRSHIHIPVVGITGSNGKTIVKEWLAQLLKADRKVYQSPKSYNSQIGVPISLWHMSNDYDIALIEAGISTVGEMTHLEQIIQPTWGIFTSFGTAHQEGFTSTTVKFEEKWQLFRQVEKIIAPSTHIPENVLGDERIIRWGTQDTAKLRIKNIEQLADSYHVQGCYQGILYSWKVPFTDKGSLENCLTCMLVLLELGYSMEVISERILLLRPLDMRLKLKKGKHNSSIIDDSYSNDLASLNIALDFLNQQNQFKYKKLVLSDFEGEEWTPRFEHKLQNLLMRIDLEELLLVGERFRDFTLSTDAKIQVFESTAALLASYNSLDFSDSVVLIKGARKYHLEELSKRLTQQSHETVMQINLKAIENNLRQYRSKLEPSTKLMAMVKAFSYGSGSFEIANILQFNNVDYLTVAFVDEGSELRRAGVKLPIMVLSPHESTFEDIILYNIEPEIYSIKILKAFIHFLKGKELSAYPIHIKLDTGMHRLGFCESEIDLLLDTLENQSQVKIQSVFSHLVGAGDTHFSSFTQEQIHLYQNMVHRIKSTIGYDFIRHICNTSGIVHHPEAHLDMVRLGIGLYGYDANSGMDLEEISVLKTTITQIKRLPQDETIGYDRKGVLQRDSVIATVKIGYADGYSRRFGNGVGKMLINGKQAPTIGNICMDMCMLDITGIEAQEGDEVVVFPDLLEAAHQIGTIPYELLTGISSRVKRIYYYE</sequence>
<comment type="cofactor">
    <cofactor evidence="2 5 6">
        <name>pyridoxal 5'-phosphate</name>
        <dbReference type="ChEBI" id="CHEBI:597326"/>
    </cofactor>
</comment>
<dbReference type="Gene3D" id="3.90.190.20">
    <property type="entry name" value="Mur ligase, C-terminal domain"/>
    <property type="match status" value="1"/>
</dbReference>
<dbReference type="Gene3D" id="3.40.1390.10">
    <property type="entry name" value="MurE/MurF, N-terminal domain"/>
    <property type="match status" value="1"/>
</dbReference>
<feature type="active site" description="Proton acceptor; specific for L-alanine" evidence="5">
    <location>
        <position position="707"/>
    </location>
</feature>
<feature type="binding site" evidence="5 7">
    <location>
        <position position="581"/>
    </location>
    <ligand>
        <name>substrate</name>
    </ligand>
</feature>
<dbReference type="InterPro" id="IPR036565">
    <property type="entry name" value="Mur-like_cat_sf"/>
</dbReference>
<dbReference type="SUPFAM" id="SSF63418">
    <property type="entry name" value="MurE/MurF N-terminal domain"/>
    <property type="match status" value="1"/>
</dbReference>
<dbReference type="GO" id="GO:0030170">
    <property type="term" value="F:pyridoxal phosphate binding"/>
    <property type="evidence" value="ECO:0007669"/>
    <property type="project" value="UniProtKB-UniRule"/>
</dbReference>
<dbReference type="Pfam" id="PF08245">
    <property type="entry name" value="Mur_ligase_M"/>
    <property type="match status" value="1"/>
</dbReference>
<feature type="modified residue" description="N6-(pyridoxal phosphate)lysine" evidence="5 6">
    <location>
        <position position="483"/>
    </location>
</feature>
<dbReference type="InterPro" id="IPR000821">
    <property type="entry name" value="Ala_racemase"/>
</dbReference>
<dbReference type="GO" id="GO:0030632">
    <property type="term" value="P:D-alanine biosynthetic process"/>
    <property type="evidence" value="ECO:0007669"/>
    <property type="project" value="UniProtKB-UniRule"/>
</dbReference>
<keyword evidence="3 5" id="KW-0663">Pyridoxal phosphate</keyword>
<dbReference type="EMBL" id="SMBZ01000041">
    <property type="protein sequence ID" value="TCV09623.1"/>
    <property type="molecule type" value="Genomic_DNA"/>
</dbReference>
<dbReference type="Gene3D" id="3.40.1190.10">
    <property type="entry name" value="Mur-like, catalytic domain"/>
    <property type="match status" value="1"/>
</dbReference>
<evidence type="ECO:0000313" key="10">
    <source>
        <dbReference type="Proteomes" id="UP000295197"/>
    </source>
</evidence>
<dbReference type="GO" id="GO:0008784">
    <property type="term" value="F:alanine racemase activity"/>
    <property type="evidence" value="ECO:0007669"/>
    <property type="project" value="UniProtKB-UniRule"/>
</dbReference>
<keyword evidence="10" id="KW-1185">Reference proteome</keyword>
<comment type="caution">
    <text evidence="9">The sequence shown here is derived from an EMBL/GenBank/DDBJ whole genome shotgun (WGS) entry which is preliminary data.</text>
</comment>
<dbReference type="HAMAP" id="MF_01201">
    <property type="entry name" value="Ala_racemase"/>
    <property type="match status" value="1"/>
</dbReference>
<proteinExistence type="inferred from homology"/>
<comment type="catalytic activity">
    <reaction evidence="1 5">
        <text>L-alanine = D-alanine</text>
        <dbReference type="Rhea" id="RHEA:20249"/>
        <dbReference type="ChEBI" id="CHEBI:57416"/>
        <dbReference type="ChEBI" id="CHEBI:57972"/>
        <dbReference type="EC" id="5.1.1.1"/>
    </reaction>
</comment>
<dbReference type="AlphaFoldDB" id="A0A4R3VXE0"/>
<dbReference type="Proteomes" id="UP000295197">
    <property type="component" value="Unassembled WGS sequence"/>
</dbReference>
<keyword evidence="4 5" id="KW-0413">Isomerase</keyword>
<dbReference type="Gene3D" id="3.20.20.10">
    <property type="entry name" value="Alanine racemase"/>
    <property type="match status" value="1"/>
</dbReference>
<dbReference type="SMART" id="SM01005">
    <property type="entry name" value="Ala_racemase_C"/>
    <property type="match status" value="1"/>
</dbReference>
<dbReference type="GO" id="GO:0005829">
    <property type="term" value="C:cytosol"/>
    <property type="evidence" value="ECO:0007669"/>
    <property type="project" value="TreeGrafter"/>
</dbReference>
<dbReference type="SUPFAM" id="SSF53244">
    <property type="entry name" value="MurD-like peptide ligases, peptide-binding domain"/>
    <property type="match status" value="1"/>
</dbReference>
<dbReference type="NCBIfam" id="TIGR00492">
    <property type="entry name" value="alr"/>
    <property type="match status" value="1"/>
</dbReference>
<protein>
    <recommendedName>
        <fullName evidence="5">Alanine racemase</fullName>
        <ecNumber evidence="5">5.1.1.1</ecNumber>
    </recommendedName>
</protein>